<feature type="non-terminal residue" evidence="1">
    <location>
        <position position="1"/>
    </location>
</feature>
<evidence type="ECO:0000313" key="1">
    <source>
        <dbReference type="EMBL" id="KAE9390545.1"/>
    </source>
</evidence>
<reference evidence="1" key="1">
    <citation type="journal article" date="2019" name="Environ. Microbiol.">
        <title>Fungal ecological strategies reflected in gene transcription - a case study of two litter decomposers.</title>
        <authorList>
            <person name="Barbi F."/>
            <person name="Kohler A."/>
            <person name="Barry K."/>
            <person name="Baskaran P."/>
            <person name="Daum C."/>
            <person name="Fauchery L."/>
            <person name="Ihrmark K."/>
            <person name="Kuo A."/>
            <person name="LaButti K."/>
            <person name="Lipzen A."/>
            <person name="Morin E."/>
            <person name="Grigoriev I.V."/>
            <person name="Henrissat B."/>
            <person name="Lindahl B."/>
            <person name="Martin F."/>
        </authorList>
    </citation>
    <scope>NUCLEOTIDE SEQUENCE</scope>
    <source>
        <strain evidence="1">JB14</strain>
    </source>
</reference>
<evidence type="ECO:0008006" key="3">
    <source>
        <dbReference type="Google" id="ProtNLM"/>
    </source>
</evidence>
<gene>
    <name evidence="1" type="ORF">BT96DRAFT_764282</name>
</gene>
<evidence type="ECO:0000313" key="2">
    <source>
        <dbReference type="Proteomes" id="UP000799118"/>
    </source>
</evidence>
<accession>A0A6A4GZL9</accession>
<protein>
    <recommendedName>
        <fullName evidence="3">RNase H type-1 domain-containing protein</fullName>
    </recommendedName>
</protein>
<organism evidence="1 2">
    <name type="scientific">Gymnopus androsaceus JB14</name>
    <dbReference type="NCBI Taxonomy" id="1447944"/>
    <lineage>
        <taxon>Eukaryota</taxon>
        <taxon>Fungi</taxon>
        <taxon>Dikarya</taxon>
        <taxon>Basidiomycota</taxon>
        <taxon>Agaricomycotina</taxon>
        <taxon>Agaricomycetes</taxon>
        <taxon>Agaricomycetidae</taxon>
        <taxon>Agaricales</taxon>
        <taxon>Marasmiineae</taxon>
        <taxon>Omphalotaceae</taxon>
        <taxon>Gymnopus</taxon>
    </lineage>
</organism>
<proteinExistence type="predicted"/>
<dbReference type="Proteomes" id="UP000799118">
    <property type="component" value="Unassembled WGS sequence"/>
</dbReference>
<keyword evidence="2" id="KW-1185">Reference proteome</keyword>
<name>A0A6A4GZL9_9AGAR</name>
<sequence length="362" mass="40577">VAQGDSFSETHARLEQLMNAPGSVLEWAESHNCSFGLEKFQLADYTRKQIQHPIKSKKTTPWRGGNILVGGKVIKRKEGIKLVGGWIGDGQIAKHSWTLIGIFGKGLVESAGLAQFKRLSRVTAGAASMFAREWYIAMLRSRMLYATNVFLTPQRHLERTKGQARLTREGGRNIIRKLTSIQRQVALMVTGALPSTPTNLLDIHADLLPMPLAIDMVRQRVAVRIAALRTTHPLTRHAQDASNRKFIKSHFSLLHNLMNTFALNPKKMEKRQAVRKHAGWESEVIIRSWEGREDALKQIEEDEGEYQLFTDGLGIKGMVGSSAVLYKEGERVLLLRMQIGKETEHEVFEGESVGPTLGLELL</sequence>
<dbReference type="EMBL" id="ML769654">
    <property type="protein sequence ID" value="KAE9390545.1"/>
    <property type="molecule type" value="Genomic_DNA"/>
</dbReference>
<dbReference type="AlphaFoldDB" id="A0A6A4GZL9"/>
<dbReference type="OrthoDB" id="3051850at2759"/>
<feature type="non-terminal residue" evidence="1">
    <location>
        <position position="362"/>
    </location>
</feature>